<evidence type="ECO:0000256" key="1">
    <source>
        <dbReference type="ARBA" id="ARBA00023186"/>
    </source>
</evidence>
<dbReference type="RefSeq" id="WP_126305716.1">
    <property type="nucleotide sequence ID" value="NZ_AP018449.1"/>
</dbReference>
<dbReference type="KEGG" id="mana:MAMMFC1_00220"/>
<proteinExistence type="predicted"/>
<dbReference type="OrthoDB" id="9795302at2"/>
<dbReference type="InterPro" id="IPR036411">
    <property type="entry name" value="TorD-like_sf"/>
</dbReference>
<reference evidence="2 3" key="1">
    <citation type="journal article" date="2018" name="Int. J. Syst. Evol. Microbiol.">
        <title>Methylomusa anaerophila gen. nov., sp. nov., an anaerobic methanol-utilizing bacterium isolated from a microbial fuel cell.</title>
        <authorList>
            <person name="Amano N."/>
            <person name="Yamamuro A."/>
            <person name="Miyahara M."/>
            <person name="Kouzuma A."/>
            <person name="Abe T."/>
            <person name="Watanabe K."/>
        </authorList>
    </citation>
    <scope>NUCLEOTIDE SEQUENCE [LARGE SCALE GENOMIC DNA]</scope>
    <source>
        <strain evidence="2 3">MMFC1</strain>
    </source>
</reference>
<evidence type="ECO:0000313" key="2">
    <source>
        <dbReference type="EMBL" id="BBB89587.1"/>
    </source>
</evidence>
<protein>
    <submittedName>
        <fullName evidence="2">Tat proofreading chaperone DmsD</fullName>
    </submittedName>
</protein>
<dbReference type="InterPro" id="IPR020945">
    <property type="entry name" value="DMSO/NO3_reduct_chaperone"/>
</dbReference>
<sequence>MIQSQPQWEHIHPALDVRIFAYDFLRRIFLEEPSAIYLKTIVKAGLMEDFPFSRESEMIGRGVCQVADYLREYDVLNEKIYDRLRWDYTKLFIGPYQLPAPLWESAYLSEERLLFQESTFAVRCAYFQYGFLPRNYRQEADDHLGLELDFMYQLACLAREKSNAQSPEIREILRDSKLFLKNHLLNWVPALARDIRQHAGTGFYQGMAAILDGYLQIDLEALGELINVEVIQS</sequence>
<dbReference type="InterPro" id="IPR050289">
    <property type="entry name" value="TorD/DmsD_chaperones"/>
</dbReference>
<dbReference type="SUPFAM" id="SSF89155">
    <property type="entry name" value="TorD-like"/>
    <property type="match status" value="1"/>
</dbReference>
<organism evidence="2 3">
    <name type="scientific">Methylomusa anaerophila</name>
    <dbReference type="NCBI Taxonomy" id="1930071"/>
    <lineage>
        <taxon>Bacteria</taxon>
        <taxon>Bacillati</taxon>
        <taxon>Bacillota</taxon>
        <taxon>Negativicutes</taxon>
        <taxon>Selenomonadales</taxon>
        <taxon>Sporomusaceae</taxon>
        <taxon>Methylomusa</taxon>
    </lineage>
</organism>
<evidence type="ECO:0000313" key="3">
    <source>
        <dbReference type="Proteomes" id="UP000276437"/>
    </source>
</evidence>
<dbReference type="Pfam" id="PF02613">
    <property type="entry name" value="Nitrate_red_del"/>
    <property type="match status" value="1"/>
</dbReference>
<name>A0A348AET9_9FIRM</name>
<dbReference type="Gene3D" id="1.10.3480.10">
    <property type="entry name" value="TorD-like"/>
    <property type="match status" value="1"/>
</dbReference>
<keyword evidence="3" id="KW-1185">Reference proteome</keyword>
<keyword evidence="1" id="KW-0143">Chaperone</keyword>
<dbReference type="PANTHER" id="PTHR34227:SF1">
    <property type="entry name" value="DIMETHYL SULFOXIDE REDUCTASE CHAPERONE-RELATED"/>
    <property type="match status" value="1"/>
</dbReference>
<dbReference type="Proteomes" id="UP000276437">
    <property type="component" value="Chromosome"/>
</dbReference>
<dbReference type="AlphaFoldDB" id="A0A348AET9"/>
<gene>
    <name evidence="2" type="primary">dmsD</name>
    <name evidence="2" type="ORF">MAMMFC1_00220</name>
</gene>
<dbReference type="EMBL" id="AP018449">
    <property type="protein sequence ID" value="BBB89587.1"/>
    <property type="molecule type" value="Genomic_DNA"/>
</dbReference>
<dbReference type="PANTHER" id="PTHR34227">
    <property type="entry name" value="CHAPERONE PROTEIN YCDY"/>
    <property type="match status" value="1"/>
</dbReference>
<accession>A0A348AET9</accession>